<reference evidence="1" key="2">
    <citation type="journal article" date="2015" name="Data Brief">
        <title>Shoot transcriptome of the giant reed, Arundo donax.</title>
        <authorList>
            <person name="Barrero R.A."/>
            <person name="Guerrero F.D."/>
            <person name="Moolhuijzen P."/>
            <person name="Goolsby J.A."/>
            <person name="Tidwell J."/>
            <person name="Bellgard S.E."/>
            <person name="Bellgard M.I."/>
        </authorList>
    </citation>
    <scope>NUCLEOTIDE SEQUENCE</scope>
    <source>
        <tissue evidence="1">Shoot tissue taken approximately 20 cm above the soil surface</tissue>
    </source>
</reference>
<accession>A0A0A9C3S0</accession>
<dbReference type="AlphaFoldDB" id="A0A0A9C3S0"/>
<sequence>MPKIETYICTLDFRIAKLKTGCHTQLLSNERSSSRNDRSPT</sequence>
<reference evidence="1" key="1">
    <citation type="submission" date="2014-09" db="EMBL/GenBank/DDBJ databases">
        <authorList>
            <person name="Magalhaes I.L.F."/>
            <person name="Oliveira U."/>
            <person name="Santos F.R."/>
            <person name="Vidigal T.H.D.A."/>
            <person name="Brescovit A.D."/>
            <person name="Santos A.J."/>
        </authorList>
    </citation>
    <scope>NUCLEOTIDE SEQUENCE</scope>
    <source>
        <tissue evidence="1">Shoot tissue taken approximately 20 cm above the soil surface</tissue>
    </source>
</reference>
<dbReference type="EMBL" id="GBRH01227674">
    <property type="protein sequence ID" value="JAD70221.1"/>
    <property type="molecule type" value="Transcribed_RNA"/>
</dbReference>
<proteinExistence type="predicted"/>
<evidence type="ECO:0000313" key="1">
    <source>
        <dbReference type="EMBL" id="JAD70221.1"/>
    </source>
</evidence>
<protein>
    <submittedName>
        <fullName evidence="1">Uncharacterized protein</fullName>
    </submittedName>
</protein>
<name>A0A0A9C3S0_ARUDO</name>
<organism evidence="1">
    <name type="scientific">Arundo donax</name>
    <name type="common">Giant reed</name>
    <name type="synonym">Donax arundinaceus</name>
    <dbReference type="NCBI Taxonomy" id="35708"/>
    <lineage>
        <taxon>Eukaryota</taxon>
        <taxon>Viridiplantae</taxon>
        <taxon>Streptophyta</taxon>
        <taxon>Embryophyta</taxon>
        <taxon>Tracheophyta</taxon>
        <taxon>Spermatophyta</taxon>
        <taxon>Magnoliopsida</taxon>
        <taxon>Liliopsida</taxon>
        <taxon>Poales</taxon>
        <taxon>Poaceae</taxon>
        <taxon>PACMAD clade</taxon>
        <taxon>Arundinoideae</taxon>
        <taxon>Arundineae</taxon>
        <taxon>Arundo</taxon>
    </lineage>
</organism>